<evidence type="ECO:0000313" key="1">
    <source>
        <dbReference type="EMBL" id="KAJ8641465.1"/>
    </source>
</evidence>
<proteinExistence type="predicted"/>
<accession>A0ACC2M720</accession>
<comment type="caution">
    <text evidence="1">The sequence shown here is derived from an EMBL/GenBank/DDBJ whole genome shotgun (WGS) entry which is preliminary data.</text>
</comment>
<dbReference type="Proteomes" id="UP001234297">
    <property type="component" value="Chromosome 5"/>
</dbReference>
<evidence type="ECO:0000313" key="2">
    <source>
        <dbReference type="Proteomes" id="UP001234297"/>
    </source>
</evidence>
<sequence length="517" mass="58559">MASLFYTFLSLLFTSLLLVVLISHKNKKTGPKSLNLPPGPPGWPIVGNLLQYARSGKPFIHYIRDLHPIYGPIFTLRMGSRTLIVVTSAQLAHDALISQGQAFANRPAENPTRCIFSSNKFTVNSSELGPVWRSLRRNMVSNMLNSTRIREFQPLRHLALDRLVHRLRSESESNPDGSVWVLKNVRFAVFTILLSMCFGVQMDEEDIITIDRVMKRVLIALTPRLDDFLPLLSPLFAKQRKEATQTREEQIRVLVPFIHRRKSELKDPPANGKKTVSFSYLDTLFDLQIDGRKSSPTDLELVTLCSEFLNGGTDTTATAIEWAIVHLIEDPDLQEKLYKDIVTVTGERNAEEKDVEKMAYLNAFIKELLRKHPPTYFLLSHAAVHPGAKLGGYDVPNDANVEFYLPSISEDPKLWTNPERFDPERFLSGGEEADITGVTEVKMMPFGVGRRICPGLSMGTLHITLMIARMVQEFEWFACPPSRRTIDKSEKLEFTVQMKTPLQATIKPRNRGQTAKI</sequence>
<name>A0ACC2M720_PERAE</name>
<protein>
    <submittedName>
        <fullName evidence="1">Uncharacterized protein</fullName>
    </submittedName>
</protein>
<dbReference type="EMBL" id="CM056813">
    <property type="protein sequence ID" value="KAJ8641465.1"/>
    <property type="molecule type" value="Genomic_DNA"/>
</dbReference>
<organism evidence="1 2">
    <name type="scientific">Persea americana</name>
    <name type="common">Avocado</name>
    <dbReference type="NCBI Taxonomy" id="3435"/>
    <lineage>
        <taxon>Eukaryota</taxon>
        <taxon>Viridiplantae</taxon>
        <taxon>Streptophyta</taxon>
        <taxon>Embryophyta</taxon>
        <taxon>Tracheophyta</taxon>
        <taxon>Spermatophyta</taxon>
        <taxon>Magnoliopsida</taxon>
        <taxon>Magnoliidae</taxon>
        <taxon>Laurales</taxon>
        <taxon>Lauraceae</taxon>
        <taxon>Persea</taxon>
    </lineage>
</organism>
<reference evidence="1 2" key="1">
    <citation type="journal article" date="2022" name="Hortic Res">
        <title>A haplotype resolved chromosomal level avocado genome allows analysis of novel avocado genes.</title>
        <authorList>
            <person name="Nath O."/>
            <person name="Fletcher S.J."/>
            <person name="Hayward A."/>
            <person name="Shaw L.M."/>
            <person name="Masouleh A.K."/>
            <person name="Furtado A."/>
            <person name="Henry R.J."/>
            <person name="Mitter N."/>
        </authorList>
    </citation>
    <scope>NUCLEOTIDE SEQUENCE [LARGE SCALE GENOMIC DNA]</scope>
    <source>
        <strain evidence="2">cv. Hass</strain>
    </source>
</reference>
<gene>
    <name evidence="1" type="ORF">MRB53_018159</name>
</gene>
<keyword evidence="2" id="KW-1185">Reference proteome</keyword>